<dbReference type="EMBL" id="ALBS01000087">
    <property type="protein sequence ID" value="EJT50816.1"/>
    <property type="molecule type" value="Genomic_DNA"/>
</dbReference>
<dbReference type="AlphaFoldDB" id="J5TGH4"/>
<proteinExistence type="predicted"/>
<dbReference type="KEGG" id="tasa:A1Q1_08029"/>
<evidence type="ECO:0000313" key="2">
    <source>
        <dbReference type="EMBL" id="EJT50816.1"/>
    </source>
</evidence>
<sequence>MATSNGSLATTSLFPLRRQSPTPWTAGVATTGIVAPGSHSRRPAARTAYDHDSALNARPTTKRQDRRGETLTLPKPPHGEHLRSAWGEPHPLTGLPTCCGGDVKEIKHQHQANVKLTSSQHQVTSRHFKKIKRRLKTQYRRMEENMATPSSPLPTGLQVAAPTVLAPSVRPQVAPDGGDSKWSSRCPKWCRLACKSGPQVAPAIKTSRLQDLKTATRQDFKTSTSRHQPQDSTPQGVPHSIGRRDREGLNLKPSRSASQHREAGQGGSQPQAIKSWQARFDLQHFK</sequence>
<dbReference type="Proteomes" id="UP000002748">
    <property type="component" value="Unassembled WGS sequence"/>
</dbReference>
<feature type="compositionally biased region" description="Polar residues" evidence="1">
    <location>
        <begin position="1"/>
        <end position="23"/>
    </location>
</feature>
<accession>J5TGH4</accession>
<dbReference type="GeneID" id="25991541"/>
<comment type="caution">
    <text evidence="2">The sequence shown here is derived from an EMBL/GenBank/DDBJ whole genome shotgun (WGS) entry which is preliminary data.</text>
</comment>
<dbReference type="VEuPathDB" id="FungiDB:A1Q1_08029"/>
<evidence type="ECO:0000256" key="1">
    <source>
        <dbReference type="SAM" id="MobiDB-lite"/>
    </source>
</evidence>
<reference evidence="2 3" key="1">
    <citation type="journal article" date="2012" name="Eukaryot. Cell">
        <title>Draft genome sequence of CBS 2479, the standard type strain of Trichosporon asahii.</title>
        <authorList>
            <person name="Yang R.Y."/>
            <person name="Li H.T."/>
            <person name="Zhu H."/>
            <person name="Zhou G.P."/>
            <person name="Wang M."/>
            <person name="Wang L."/>
        </authorList>
    </citation>
    <scope>NUCLEOTIDE SEQUENCE [LARGE SCALE GENOMIC DNA]</scope>
    <source>
        <strain evidence="3">ATCC 90039 / CBS 2479 / JCM 2466 / KCTC 7840 / NCYC 2677 / UAMH 7654</strain>
    </source>
</reference>
<feature type="compositionally biased region" description="Basic and acidic residues" evidence="1">
    <location>
        <begin position="209"/>
        <end position="220"/>
    </location>
</feature>
<name>J5TGH4_TRIAS</name>
<dbReference type="HOGENOM" id="CLU_973824_0_0_1"/>
<feature type="compositionally biased region" description="Polar residues" evidence="1">
    <location>
        <begin position="221"/>
        <end position="235"/>
    </location>
</feature>
<feature type="region of interest" description="Disordered" evidence="1">
    <location>
        <begin position="209"/>
        <end position="286"/>
    </location>
</feature>
<dbReference type="RefSeq" id="XP_014181690.1">
    <property type="nucleotide sequence ID" value="XM_014326215.1"/>
</dbReference>
<feature type="region of interest" description="Disordered" evidence="1">
    <location>
        <begin position="1"/>
        <end position="88"/>
    </location>
</feature>
<protein>
    <submittedName>
        <fullName evidence="2">Uncharacterized protein</fullName>
    </submittedName>
</protein>
<organism evidence="2 3">
    <name type="scientific">Trichosporon asahii var. asahii (strain ATCC 90039 / CBS 2479 / JCM 2466 / KCTC 7840 / NBRC 103889/ NCYC 2677 / UAMH 7654)</name>
    <name type="common">Yeast</name>
    <dbReference type="NCBI Taxonomy" id="1186058"/>
    <lineage>
        <taxon>Eukaryota</taxon>
        <taxon>Fungi</taxon>
        <taxon>Dikarya</taxon>
        <taxon>Basidiomycota</taxon>
        <taxon>Agaricomycotina</taxon>
        <taxon>Tremellomycetes</taxon>
        <taxon>Trichosporonales</taxon>
        <taxon>Trichosporonaceae</taxon>
        <taxon>Trichosporon</taxon>
    </lineage>
</organism>
<evidence type="ECO:0000313" key="3">
    <source>
        <dbReference type="Proteomes" id="UP000002748"/>
    </source>
</evidence>
<gene>
    <name evidence="2" type="ORF">A1Q1_08029</name>
</gene>